<dbReference type="GO" id="GO:0004672">
    <property type="term" value="F:protein kinase activity"/>
    <property type="evidence" value="ECO:0007669"/>
    <property type="project" value="InterPro"/>
</dbReference>
<dbReference type="PROSITE" id="PS00109">
    <property type="entry name" value="PROTEIN_KINASE_TYR"/>
    <property type="match status" value="1"/>
</dbReference>
<dbReference type="InterPro" id="IPR011009">
    <property type="entry name" value="Kinase-like_dom_sf"/>
</dbReference>
<evidence type="ECO:0000313" key="2">
    <source>
        <dbReference type="Proteomes" id="UP000007148"/>
    </source>
</evidence>
<name>G4TAL7_SERID</name>
<protein>
    <submittedName>
        <fullName evidence="1">Uncharacterized protein</fullName>
    </submittedName>
</protein>
<dbReference type="Pfam" id="PF06293">
    <property type="entry name" value="Kdo"/>
    <property type="match status" value="1"/>
</dbReference>
<organism evidence="1 2">
    <name type="scientific">Serendipita indica (strain DSM 11827)</name>
    <name type="common">Root endophyte fungus</name>
    <name type="synonym">Piriformospora indica</name>
    <dbReference type="NCBI Taxonomy" id="1109443"/>
    <lineage>
        <taxon>Eukaryota</taxon>
        <taxon>Fungi</taxon>
        <taxon>Dikarya</taxon>
        <taxon>Basidiomycota</taxon>
        <taxon>Agaricomycotina</taxon>
        <taxon>Agaricomycetes</taxon>
        <taxon>Sebacinales</taxon>
        <taxon>Serendipitaceae</taxon>
        <taxon>Serendipita</taxon>
    </lineage>
</organism>
<dbReference type="AlphaFoldDB" id="G4TAL7"/>
<gene>
    <name evidence="1" type="ORF">PIIN_02234</name>
</gene>
<dbReference type="InParanoid" id="G4TAL7"/>
<comment type="caution">
    <text evidence="1">The sequence shown here is derived from an EMBL/GenBank/DDBJ whole genome shotgun (WGS) entry which is preliminary data.</text>
</comment>
<keyword evidence="2" id="KW-1185">Reference proteome</keyword>
<proteinExistence type="predicted"/>
<dbReference type="EMBL" id="CAFZ01000031">
    <property type="protein sequence ID" value="CCA68368.1"/>
    <property type="molecule type" value="Genomic_DNA"/>
</dbReference>
<dbReference type="SUPFAM" id="SSF56112">
    <property type="entry name" value="Protein kinase-like (PK-like)"/>
    <property type="match status" value="1"/>
</dbReference>
<dbReference type="Gene3D" id="1.10.510.10">
    <property type="entry name" value="Transferase(Phosphotransferase) domain 1"/>
    <property type="match status" value="1"/>
</dbReference>
<accession>G4TAL7</accession>
<dbReference type="Proteomes" id="UP000007148">
    <property type="component" value="Unassembled WGS sequence"/>
</dbReference>
<dbReference type="InterPro" id="IPR008266">
    <property type="entry name" value="Tyr_kinase_AS"/>
</dbReference>
<dbReference type="OrthoDB" id="3317225at2759"/>
<sequence length="257" mass="28511">MPINLRSGALLRLRSVAVDKFLEQHLGMRLQESISNNTGHIPSIPDTITLRLSEIRGQKNRCALGFLENGTQVFAKFYSTNTSAQRNGLLQELNFLVDQRIQPLQFPNHDSAAEHEDQVDIPFVPRLLGLFEEVDPDGERCARIILLPAISSSFLTIKQLSAMGALSPQVHRLLFARASTALGTLHEHGYLHGDISHGNFLFHIADSLDDSRVLVVDFEKASTRSKANFEAAARGEKAILLRLFLTYGATKEELLAA</sequence>
<dbReference type="HOGENOM" id="CLU_1082264_0_0_1"/>
<reference evidence="1 2" key="1">
    <citation type="journal article" date="2011" name="PLoS Pathog.">
        <title>Endophytic Life Strategies Decoded by Genome and Transcriptome Analyses of the Mutualistic Root Symbiont Piriformospora indica.</title>
        <authorList>
            <person name="Zuccaro A."/>
            <person name="Lahrmann U."/>
            <person name="Guldener U."/>
            <person name="Langen G."/>
            <person name="Pfiffi S."/>
            <person name="Biedenkopf D."/>
            <person name="Wong P."/>
            <person name="Samans B."/>
            <person name="Grimm C."/>
            <person name="Basiewicz M."/>
            <person name="Murat C."/>
            <person name="Martin F."/>
            <person name="Kogel K.H."/>
        </authorList>
    </citation>
    <scope>NUCLEOTIDE SEQUENCE [LARGE SCALE GENOMIC DNA]</scope>
    <source>
        <strain evidence="1 2">DSM 11827</strain>
    </source>
</reference>
<evidence type="ECO:0000313" key="1">
    <source>
        <dbReference type="EMBL" id="CCA68368.1"/>
    </source>
</evidence>